<feature type="transmembrane region" description="Helical" evidence="10">
    <location>
        <begin position="1085"/>
        <end position="1104"/>
    </location>
</feature>
<gene>
    <name evidence="12" type="ORF">PPL_07550</name>
</gene>
<dbReference type="GO" id="GO:0005524">
    <property type="term" value="F:ATP binding"/>
    <property type="evidence" value="ECO:0007669"/>
    <property type="project" value="UniProtKB-KW"/>
</dbReference>
<evidence type="ECO:0000256" key="9">
    <source>
        <dbReference type="ARBA" id="ARBA00023136"/>
    </source>
</evidence>
<proteinExistence type="inferred from homology"/>
<dbReference type="InParanoid" id="D3BG99"/>
<feature type="transmembrane region" description="Helical" evidence="10">
    <location>
        <begin position="324"/>
        <end position="343"/>
    </location>
</feature>
<keyword evidence="7" id="KW-0067">ATP-binding</keyword>
<evidence type="ECO:0000256" key="5">
    <source>
        <dbReference type="ARBA" id="ARBA00022737"/>
    </source>
</evidence>
<organism evidence="12 13">
    <name type="scientific">Heterostelium pallidum (strain ATCC 26659 / Pp 5 / PN500)</name>
    <name type="common">Cellular slime mold</name>
    <name type="synonym">Polysphondylium pallidum</name>
    <dbReference type="NCBI Taxonomy" id="670386"/>
    <lineage>
        <taxon>Eukaryota</taxon>
        <taxon>Amoebozoa</taxon>
        <taxon>Evosea</taxon>
        <taxon>Eumycetozoa</taxon>
        <taxon>Dictyostelia</taxon>
        <taxon>Acytosteliales</taxon>
        <taxon>Acytosteliaceae</taxon>
        <taxon>Heterostelium</taxon>
    </lineage>
</organism>
<feature type="transmembrane region" description="Helical" evidence="10">
    <location>
        <begin position="1193"/>
        <end position="1218"/>
    </location>
</feature>
<dbReference type="InterPro" id="IPR026082">
    <property type="entry name" value="ABCA"/>
</dbReference>
<feature type="transmembrane region" description="Helical" evidence="10">
    <location>
        <begin position="355"/>
        <end position="373"/>
    </location>
</feature>
<dbReference type="PROSITE" id="PS00211">
    <property type="entry name" value="ABC_TRANSPORTER_1"/>
    <property type="match status" value="2"/>
</dbReference>
<keyword evidence="4 10" id="KW-0812">Transmembrane</keyword>
<dbReference type="GO" id="GO:0031288">
    <property type="term" value="P:sorocarp morphogenesis"/>
    <property type="evidence" value="ECO:0007669"/>
    <property type="project" value="TreeGrafter"/>
</dbReference>
<dbReference type="Pfam" id="PF12698">
    <property type="entry name" value="ABC2_membrane_3"/>
    <property type="match status" value="2"/>
</dbReference>
<evidence type="ECO:0000313" key="12">
    <source>
        <dbReference type="EMBL" id="EFA79499.1"/>
    </source>
</evidence>
<dbReference type="GO" id="GO:0016020">
    <property type="term" value="C:membrane"/>
    <property type="evidence" value="ECO:0007669"/>
    <property type="project" value="UniProtKB-SubCell"/>
</dbReference>
<name>D3BG99_HETP5</name>
<keyword evidence="5" id="KW-0677">Repeat</keyword>
<dbReference type="SUPFAM" id="SSF52540">
    <property type="entry name" value="P-loop containing nucleoside triphosphate hydrolases"/>
    <property type="match status" value="2"/>
</dbReference>
<dbReference type="SMART" id="SM00382">
    <property type="entry name" value="AAA"/>
    <property type="match status" value="2"/>
</dbReference>
<reference evidence="12 13" key="1">
    <citation type="journal article" date="2011" name="Genome Res.">
        <title>Phylogeny-wide analysis of social amoeba genomes highlights ancient origins for complex intercellular communication.</title>
        <authorList>
            <person name="Heidel A.J."/>
            <person name="Lawal H.M."/>
            <person name="Felder M."/>
            <person name="Schilde C."/>
            <person name="Helps N.R."/>
            <person name="Tunggal B."/>
            <person name="Rivero F."/>
            <person name="John U."/>
            <person name="Schleicher M."/>
            <person name="Eichinger L."/>
            <person name="Platzer M."/>
            <person name="Noegel A.A."/>
            <person name="Schaap P."/>
            <person name="Gloeckner G."/>
        </authorList>
    </citation>
    <scope>NUCLEOTIDE SEQUENCE [LARGE SCALE GENOMIC DNA]</scope>
    <source>
        <strain evidence="13">ATCC 26659 / Pp 5 / PN500</strain>
    </source>
</reference>
<comment type="similarity">
    <text evidence="2">Belongs to the ABC transporter superfamily. ABCA family.</text>
</comment>
<evidence type="ECO:0000256" key="6">
    <source>
        <dbReference type="ARBA" id="ARBA00022741"/>
    </source>
</evidence>
<keyword evidence="3" id="KW-0813">Transport</keyword>
<dbReference type="OMA" id="PYYCQAD"/>
<dbReference type="Pfam" id="PF00005">
    <property type="entry name" value="ABC_tran"/>
    <property type="match status" value="2"/>
</dbReference>
<feature type="transmembrane region" description="Helical" evidence="10">
    <location>
        <begin position="22"/>
        <end position="41"/>
    </location>
</feature>
<dbReference type="PANTHER" id="PTHR19229">
    <property type="entry name" value="ATP-BINDING CASSETTE TRANSPORTER SUBFAMILY A ABCA"/>
    <property type="match status" value="1"/>
</dbReference>
<sequence length="1601" mass="179286">MAFGSQLKVLLQKNCLLKKKSKVGICCDIAFPVALIVLLMVMMSKSEDHPIPTFGLLVQNNTVIYGPSSSLNTEQKAVVKLIIDQVKLFNPNAENQFKGMESLEQMDSYYANNSESVKLGLWFPTNQTASANNPFQYSIRMDSDVLPPTDKITEQFGNSLGYASRGFASLQTAVDNAVLSTLGNFQRNLGVTARLFPDPFTEQWQTWRTARDLIYRNMAGVIITAAIFFFGYRLIVDLVVEKETRIRQGMKMIGMSDIAYYLSWQIQSLYIGIPITLVILIILYASAIIKHANFGIMLLLFILYFIALIQLACVLSLFFDKSKFAGIMSLFFVVGLSVAGIFVAKENFSKHLKLLISLIAPIGFNCAIYTVALKDYNGEDQDKSIYPTEYEETGMMLLDAVIYVLLLAYLDKVIPGEFGVTEPWYFPISPNYWRPRRKSYESIMNDHEQNDDVEMTPVESASSVTVSIKNLKKEFHTGNGLRTAVDGLYLDMHSDQIHAFLGHNGAGKSTTIGMLTGLIPPTGGDAFIDGHSIASQMSQVRNVIGVCPQHDVIWKELTVFEHLKIYAALKGITSKHVDEEAEKMAFEIGLGEKINAPAGTLSGGQKRKLCLGIAFIGHSKIIFLDEVTSGMDPLSRRGVWDFLLKYKKGRTIILTTHFMDEADFLGDRIAIISHGRLRCDGSSLFLKKKFGIGYLLTCAKVADVCNTAQVTQFVQQFIPEAAVLSDVGTELSFRLPTSSVTQFVPFFRELDQQKILLGLGGYGISVTTMEEVFLRIGQETRNNAKGFNLNANENRNEAAVKKAISTTSLERSPMQQFKGLIIKRLQTSYKDLKSFTLSILLPGIILGAAIVVYKFVGEDEEVHPLTPLTFNMSDFGNKNYIPIKTIDNDIQAFRSSPYFNELRMVPNDLDDYLEKNYTNDAGAFNLLTSFNQNFTAPNTTNSTLSYTVLFNIDYVHSIPMHMNMLTDSLLRNITNNIGIVTTSLPFKHVLTTFQLQSQEVNRNAILYFILLFMGGYSLMAGSFAGNVCAERNFNIKRLLYISGCKKYVYWLSNLVWDYIFALIINIVISAVIVSVVDEFSGKFGLIFLAQILYSFGIIPLAYLMSYLFKTHGKATGSIFGIHFALAFIFLLTTMKIRIDTYQNSDLDLQKKGDIVDYVFFIISPVFCLAKVMILNSKFPGFSRVGEMKIENQWAWNACGAPILFLACHMILWLSWLFILDLVPEIRGKLKNPRNNASPNPEPNEDSDVAAERVRLHSLDHNQEVVVIKGLHRVFRSKGKNPKKIAVHNTALGIPRGQTFGLLGMNGAGKTTTLSMLSGDIIPSAGSATINGYDLISERSEALQSIGSCPQFDALIPLLTAREQLWLYCRIKGIPEHQIGETVEAFLTMMDLQPIGNSNCHGYSGGNKRKVSLSIAMLGNPSVVFLDEPSTGCDPEIRRFMWNVISELGANKVIIITTHSMEECEALCQRISIMKDGKFTCLGSNQHIKSKFGSGYSIDIKFKKEYYETGINMVLREFPSSFLLDQHDLIANFELPNNTHKPIMVSEIFSTLQNQLAHIMDDYSVSQTSLEQVFLKLTSSKHEERLDQYSEREREGEQLLYN</sequence>
<accession>D3BG99</accession>
<feature type="transmembrane region" description="Helical" evidence="10">
    <location>
        <begin position="213"/>
        <end position="235"/>
    </location>
</feature>
<evidence type="ECO:0000256" key="10">
    <source>
        <dbReference type="SAM" id="Phobius"/>
    </source>
</evidence>
<feature type="transmembrane region" description="Helical" evidence="10">
    <location>
        <begin position="269"/>
        <end position="289"/>
    </location>
</feature>
<dbReference type="PROSITE" id="PS50893">
    <property type="entry name" value="ABC_TRANSPORTER_2"/>
    <property type="match status" value="2"/>
</dbReference>
<dbReference type="FunFam" id="3.40.50.300:FF:000298">
    <property type="entry name" value="ATP-binding cassette sub-family A member 12"/>
    <property type="match status" value="1"/>
</dbReference>
<evidence type="ECO:0000256" key="8">
    <source>
        <dbReference type="ARBA" id="ARBA00022989"/>
    </source>
</evidence>
<dbReference type="FunCoup" id="D3BG99">
    <property type="interactions" value="76"/>
</dbReference>
<dbReference type="FunFam" id="3.40.50.300:FF:002530">
    <property type="entry name" value="ABC transporter A family member 5"/>
    <property type="match status" value="1"/>
</dbReference>
<dbReference type="InterPro" id="IPR027417">
    <property type="entry name" value="P-loop_NTPase"/>
</dbReference>
<dbReference type="InterPro" id="IPR003439">
    <property type="entry name" value="ABC_transporter-like_ATP-bd"/>
</dbReference>
<feature type="transmembrane region" description="Helical" evidence="10">
    <location>
        <begin position="1154"/>
        <end position="1173"/>
    </location>
</feature>
<keyword evidence="8 10" id="KW-1133">Transmembrane helix</keyword>
<evidence type="ECO:0000256" key="4">
    <source>
        <dbReference type="ARBA" id="ARBA00022692"/>
    </source>
</evidence>
<dbReference type="InterPro" id="IPR003593">
    <property type="entry name" value="AAA+_ATPase"/>
</dbReference>
<evidence type="ECO:0000256" key="2">
    <source>
        <dbReference type="ARBA" id="ARBA00008869"/>
    </source>
</evidence>
<protein>
    <recommendedName>
        <fullName evidence="11">ABC transporter domain-containing protein</fullName>
    </recommendedName>
</protein>
<feature type="transmembrane region" description="Helical" evidence="10">
    <location>
        <begin position="296"/>
        <end position="318"/>
    </location>
</feature>
<feature type="transmembrane region" description="Helical" evidence="10">
    <location>
        <begin position="1004"/>
        <end position="1027"/>
    </location>
</feature>
<feature type="transmembrane region" description="Helical" evidence="10">
    <location>
        <begin position="1116"/>
        <end position="1134"/>
    </location>
</feature>
<evidence type="ECO:0000256" key="7">
    <source>
        <dbReference type="ARBA" id="ARBA00022840"/>
    </source>
</evidence>
<dbReference type="Gene3D" id="3.40.50.300">
    <property type="entry name" value="P-loop containing nucleotide triphosphate hydrolases"/>
    <property type="match status" value="2"/>
</dbReference>
<dbReference type="Proteomes" id="UP000001396">
    <property type="component" value="Unassembled WGS sequence"/>
</dbReference>
<dbReference type="GO" id="GO:0140359">
    <property type="term" value="F:ABC-type transporter activity"/>
    <property type="evidence" value="ECO:0007669"/>
    <property type="project" value="InterPro"/>
</dbReference>
<dbReference type="InterPro" id="IPR056264">
    <property type="entry name" value="R2_ABCA1-4-like"/>
</dbReference>
<evidence type="ECO:0000313" key="13">
    <source>
        <dbReference type="Proteomes" id="UP000001396"/>
    </source>
</evidence>
<dbReference type="InterPro" id="IPR017871">
    <property type="entry name" value="ABC_transporter-like_CS"/>
</dbReference>
<dbReference type="STRING" id="670386.D3BG99"/>
<evidence type="ECO:0000259" key="11">
    <source>
        <dbReference type="PROSITE" id="PS50893"/>
    </source>
</evidence>
<comment type="subcellular location">
    <subcellularLocation>
        <location evidence="1">Membrane</location>
        <topology evidence="1">Multi-pass membrane protein</topology>
    </subcellularLocation>
</comment>
<dbReference type="GO" id="GO:0016887">
    <property type="term" value="F:ATP hydrolysis activity"/>
    <property type="evidence" value="ECO:0007669"/>
    <property type="project" value="InterPro"/>
</dbReference>
<dbReference type="InterPro" id="IPR013525">
    <property type="entry name" value="ABC2_TM"/>
</dbReference>
<keyword evidence="13" id="KW-1185">Reference proteome</keyword>
<keyword evidence="6" id="KW-0547">Nucleotide-binding</keyword>
<dbReference type="GeneID" id="31363031"/>
<dbReference type="RefSeq" id="XP_020431620.1">
    <property type="nucleotide sequence ID" value="XM_020578385.1"/>
</dbReference>
<feature type="transmembrane region" description="Helical" evidence="10">
    <location>
        <begin position="834"/>
        <end position="856"/>
    </location>
</feature>
<dbReference type="CDD" id="cd03263">
    <property type="entry name" value="ABC_subfamily_A"/>
    <property type="match status" value="2"/>
</dbReference>
<keyword evidence="9 10" id="KW-0472">Membrane</keyword>
<dbReference type="PANTHER" id="PTHR19229:SF273">
    <property type="entry name" value="ABC TRANSPORTER A FAMILY MEMBER 6"/>
    <property type="match status" value="1"/>
</dbReference>
<dbReference type="GO" id="GO:0005319">
    <property type="term" value="F:lipid transporter activity"/>
    <property type="evidence" value="ECO:0007669"/>
    <property type="project" value="TreeGrafter"/>
</dbReference>
<evidence type="ECO:0000256" key="3">
    <source>
        <dbReference type="ARBA" id="ARBA00022448"/>
    </source>
</evidence>
<feature type="transmembrane region" description="Helical" evidence="10">
    <location>
        <begin position="1048"/>
        <end position="1073"/>
    </location>
</feature>
<comment type="caution">
    <text evidence="12">The sequence shown here is derived from an EMBL/GenBank/DDBJ whole genome shotgun (WGS) entry which is preliminary data.</text>
</comment>
<feature type="domain" description="ABC transporter" evidence="11">
    <location>
        <begin position="466"/>
        <end position="699"/>
    </location>
</feature>
<dbReference type="EMBL" id="ADBJ01000034">
    <property type="protein sequence ID" value="EFA79499.1"/>
    <property type="molecule type" value="Genomic_DNA"/>
</dbReference>
<dbReference type="Pfam" id="PF23321">
    <property type="entry name" value="R1_ABCA1"/>
    <property type="match status" value="1"/>
</dbReference>
<evidence type="ECO:0000256" key="1">
    <source>
        <dbReference type="ARBA" id="ARBA00004141"/>
    </source>
</evidence>
<feature type="domain" description="ABC transporter" evidence="11">
    <location>
        <begin position="1265"/>
        <end position="1500"/>
    </location>
</feature>